<keyword evidence="6" id="KW-0456">Lyase</keyword>
<evidence type="ECO:0000256" key="6">
    <source>
        <dbReference type="ARBA" id="ARBA00023239"/>
    </source>
</evidence>
<dbReference type="Pfam" id="PF00211">
    <property type="entry name" value="Guanylate_cyc"/>
    <property type="match status" value="1"/>
</dbReference>
<sequence>MTHCLSFFSCSCAALLKLTATILLHTQGNVGNDAFTTSGVQAQPSHYFESIPEGRRPKISNLPGELSSGQQLLDTIINSEALDRFSLGMGAASQPLPLPSKIQAGTLPPLQLTSRRDHAQSASATLPHVPLRTYARDTMTTCSGSGPSVGFVDDATSKKATGTSERPTWSSCQVDEIPLDVAPVPPSKSTCQPKGQAGALTDAPSCSRMSVHSAAEESVMAPEHSWHYIDAFNIKSPAGEKLTVLTNQDVTYLVETQISLKQILDVEHKILEDIFPKHVLETQVATGAGLGRGLNDSLGVPLACSSRRQSSGSHLSSTTVGRVPSFRNLRDERGPGDVSPIRIESCIDMRSTDHKGGKHLENGTTSPLPKTTSAEFYRKSIRHDVLPVQESSQLHRLCIDSGSHDTIGDGRGHSLTGAPFLPASQGHNSGEHEGALSFENAGLLRTRNSEGLPSTQGHMSNASSVLGDRAYGGNNRRDVVKGRLGTLRAPPKRNHSCSTVFQSSTAYSPRSTGLHLPIDYGSGPNSSARSFAPKPTLSGMGRHHENVTVMFADIKEFTSMSRAISSAEVMHFLHTLFSRFDALVDAMEELGLYKIETIGDCYMCAAGLLTRGEDGAMVLWEGDKSPVHHLFTLARKMLEVASGMEMPASGGQPVVLRIGMHTGPVTSGIAGRKCPRFCLFGDTVNFAARMESTCLPGMIHMSQATWEALGSPDQAADPRW</sequence>
<feature type="region of interest" description="Disordered" evidence="7">
    <location>
        <begin position="305"/>
        <end position="340"/>
    </location>
</feature>
<dbReference type="PROSITE" id="PS50125">
    <property type="entry name" value="GUANYLATE_CYCLASE_2"/>
    <property type="match status" value="1"/>
</dbReference>
<keyword evidence="2" id="KW-0812">Transmembrane</keyword>
<keyword evidence="8" id="KW-0732">Signal</keyword>
<name>A0ABQ7GBP7_DUNSA</name>
<dbReference type="Gene3D" id="3.30.70.1230">
    <property type="entry name" value="Nucleotide cyclase"/>
    <property type="match status" value="1"/>
</dbReference>
<evidence type="ECO:0000256" key="2">
    <source>
        <dbReference type="ARBA" id="ARBA00022692"/>
    </source>
</evidence>
<dbReference type="SUPFAM" id="SSF55073">
    <property type="entry name" value="Nucleotide cyclase"/>
    <property type="match status" value="1"/>
</dbReference>
<evidence type="ECO:0000256" key="4">
    <source>
        <dbReference type="ARBA" id="ARBA00022989"/>
    </source>
</evidence>
<feature type="compositionally biased region" description="Polar residues" evidence="7">
    <location>
        <begin position="158"/>
        <end position="169"/>
    </location>
</feature>
<feature type="compositionally biased region" description="Basic and acidic residues" evidence="7">
    <location>
        <begin position="352"/>
        <end position="361"/>
    </location>
</feature>
<dbReference type="PANTHER" id="PTHR11920:SF335">
    <property type="entry name" value="GUANYLATE CYCLASE"/>
    <property type="match status" value="1"/>
</dbReference>
<dbReference type="CDD" id="cd07302">
    <property type="entry name" value="CHD"/>
    <property type="match status" value="1"/>
</dbReference>
<proteinExistence type="predicted"/>
<comment type="subcellular location">
    <subcellularLocation>
        <location evidence="1">Membrane</location>
    </subcellularLocation>
</comment>
<evidence type="ECO:0000313" key="10">
    <source>
        <dbReference type="EMBL" id="KAF5832019.1"/>
    </source>
</evidence>
<organism evidence="10 11">
    <name type="scientific">Dunaliella salina</name>
    <name type="common">Green alga</name>
    <name type="synonym">Protococcus salinus</name>
    <dbReference type="NCBI Taxonomy" id="3046"/>
    <lineage>
        <taxon>Eukaryota</taxon>
        <taxon>Viridiplantae</taxon>
        <taxon>Chlorophyta</taxon>
        <taxon>core chlorophytes</taxon>
        <taxon>Chlorophyceae</taxon>
        <taxon>CS clade</taxon>
        <taxon>Chlamydomonadales</taxon>
        <taxon>Dunaliellaceae</taxon>
        <taxon>Dunaliella</taxon>
    </lineage>
</organism>
<feature type="compositionally biased region" description="Polar residues" evidence="7">
    <location>
        <begin position="362"/>
        <end position="371"/>
    </location>
</feature>
<dbReference type="InterPro" id="IPR001054">
    <property type="entry name" value="A/G_cyclase"/>
</dbReference>
<feature type="compositionally biased region" description="Low complexity" evidence="7">
    <location>
        <begin position="305"/>
        <end position="317"/>
    </location>
</feature>
<gene>
    <name evidence="10" type="ORF">DUNSADRAFT_12235</name>
</gene>
<dbReference type="PANTHER" id="PTHR11920">
    <property type="entry name" value="GUANYLYL CYCLASE"/>
    <property type="match status" value="1"/>
</dbReference>
<feature type="region of interest" description="Disordered" evidence="7">
    <location>
        <begin position="483"/>
        <end position="502"/>
    </location>
</feature>
<evidence type="ECO:0000256" key="3">
    <source>
        <dbReference type="ARBA" id="ARBA00022741"/>
    </source>
</evidence>
<feature type="compositionally biased region" description="Polar residues" evidence="7">
    <location>
        <begin position="449"/>
        <end position="464"/>
    </location>
</feature>
<dbReference type="SMART" id="SM00044">
    <property type="entry name" value="CYCc"/>
    <property type="match status" value="1"/>
</dbReference>
<feature type="chain" id="PRO_5047205247" description="Guanylate cyclase domain-containing protein" evidence="8">
    <location>
        <begin position="21"/>
        <end position="720"/>
    </location>
</feature>
<feature type="region of interest" description="Disordered" evidence="7">
    <location>
        <begin position="447"/>
        <end position="477"/>
    </location>
</feature>
<feature type="signal peptide" evidence="8">
    <location>
        <begin position="1"/>
        <end position="20"/>
    </location>
</feature>
<dbReference type="InterPro" id="IPR050401">
    <property type="entry name" value="Cyclic_nucleotide_synthase"/>
</dbReference>
<evidence type="ECO:0000313" key="11">
    <source>
        <dbReference type="Proteomes" id="UP000815325"/>
    </source>
</evidence>
<feature type="region of interest" description="Disordered" evidence="7">
    <location>
        <begin position="145"/>
        <end position="169"/>
    </location>
</feature>
<evidence type="ECO:0000256" key="8">
    <source>
        <dbReference type="SAM" id="SignalP"/>
    </source>
</evidence>
<keyword evidence="4" id="KW-1133">Transmembrane helix</keyword>
<evidence type="ECO:0000256" key="1">
    <source>
        <dbReference type="ARBA" id="ARBA00004370"/>
    </source>
</evidence>
<comment type="caution">
    <text evidence="10">The sequence shown here is derived from an EMBL/GenBank/DDBJ whole genome shotgun (WGS) entry which is preliminary data.</text>
</comment>
<evidence type="ECO:0000256" key="7">
    <source>
        <dbReference type="SAM" id="MobiDB-lite"/>
    </source>
</evidence>
<keyword evidence="5" id="KW-0472">Membrane</keyword>
<feature type="domain" description="Guanylate cyclase" evidence="9">
    <location>
        <begin position="548"/>
        <end position="691"/>
    </location>
</feature>
<keyword evidence="11" id="KW-1185">Reference proteome</keyword>
<reference evidence="10" key="1">
    <citation type="submission" date="2017-08" db="EMBL/GenBank/DDBJ databases">
        <authorList>
            <person name="Polle J.E."/>
            <person name="Barry K."/>
            <person name="Cushman J."/>
            <person name="Schmutz J."/>
            <person name="Tran D."/>
            <person name="Hathwaick L.T."/>
            <person name="Yim W.C."/>
            <person name="Jenkins J."/>
            <person name="Mckie-Krisberg Z.M."/>
            <person name="Prochnik S."/>
            <person name="Lindquist E."/>
            <person name="Dockter R.B."/>
            <person name="Adam C."/>
            <person name="Molina H."/>
            <person name="Bunkerborg J."/>
            <person name="Jin E."/>
            <person name="Buchheim M."/>
            <person name="Magnuson J."/>
        </authorList>
    </citation>
    <scope>NUCLEOTIDE SEQUENCE</scope>
    <source>
        <strain evidence="10">CCAP 19/18</strain>
    </source>
</reference>
<evidence type="ECO:0000259" key="9">
    <source>
        <dbReference type="PROSITE" id="PS50125"/>
    </source>
</evidence>
<feature type="region of interest" description="Disordered" evidence="7">
    <location>
        <begin position="352"/>
        <end position="371"/>
    </location>
</feature>
<evidence type="ECO:0000256" key="5">
    <source>
        <dbReference type="ARBA" id="ARBA00023136"/>
    </source>
</evidence>
<dbReference type="EMBL" id="MU069903">
    <property type="protein sequence ID" value="KAF5832019.1"/>
    <property type="molecule type" value="Genomic_DNA"/>
</dbReference>
<dbReference type="InterPro" id="IPR029787">
    <property type="entry name" value="Nucleotide_cyclase"/>
</dbReference>
<protein>
    <recommendedName>
        <fullName evidence="9">Guanylate cyclase domain-containing protein</fullName>
    </recommendedName>
</protein>
<keyword evidence="3" id="KW-0547">Nucleotide-binding</keyword>
<dbReference type="Proteomes" id="UP000815325">
    <property type="component" value="Unassembled WGS sequence"/>
</dbReference>
<accession>A0ABQ7GBP7</accession>